<accession>A0A835SZM8</accession>
<dbReference type="EMBL" id="JAEHOD010000058">
    <property type="protein sequence ID" value="KAG2434387.1"/>
    <property type="molecule type" value="Genomic_DNA"/>
</dbReference>
<keyword evidence="2" id="KW-0732">Signal</keyword>
<organism evidence="3 4">
    <name type="scientific">Chlamydomonas schloesseri</name>
    <dbReference type="NCBI Taxonomy" id="2026947"/>
    <lineage>
        <taxon>Eukaryota</taxon>
        <taxon>Viridiplantae</taxon>
        <taxon>Chlorophyta</taxon>
        <taxon>core chlorophytes</taxon>
        <taxon>Chlorophyceae</taxon>
        <taxon>CS clade</taxon>
        <taxon>Chlamydomonadales</taxon>
        <taxon>Chlamydomonadaceae</taxon>
        <taxon>Chlamydomonas</taxon>
    </lineage>
</organism>
<feature type="transmembrane region" description="Helical" evidence="1">
    <location>
        <begin position="399"/>
        <end position="425"/>
    </location>
</feature>
<dbReference type="AlphaFoldDB" id="A0A835SZM8"/>
<keyword evidence="4" id="KW-1185">Reference proteome</keyword>
<protein>
    <submittedName>
        <fullName evidence="3">Uncharacterized protein</fullName>
    </submittedName>
</protein>
<keyword evidence="1" id="KW-1133">Transmembrane helix</keyword>
<keyword evidence="1" id="KW-0812">Transmembrane</keyword>
<proteinExistence type="predicted"/>
<sequence>MKVARPSGGMLSWLASPAVAVLPAGGGGLGSLQGLVADVDLAADMAVAAAAAGGHMGLLDRLLAVTAAAPPPPPQATWLAAHFWQDAAAAVMYSRCRLQQRQQRYSALWAGGWAGRLGGAAAAAAAGAAGSSPEEDEDAAGWGVEEQERWVAHKQAVDAAAACGDEAALGYLLDERGLKPWDDTAHTAARGARFTSCSCCGSAVSAAVEPGLRGGRKFGVDPAALALLHLRLGAELDVGAVAAGGSLKALAWVADQRVGVPIRGLLAERTLLKALRSGNLAAATYLFTSDLASMLSGSSDITATRRFSTAKHWLALFRQHEEQELQQQQQEARMGRPEKARVVAWPELPERQWRLLLRSVARRRISRINWRRFSQPQWEWLTAAYLAAPLVQEYRPAAAAAAAATAVAAADGAAAVVVMVVLVLVAKQRRQEDGAAEDEYEAGGKGAAVGSGVGVSVCC</sequence>
<evidence type="ECO:0000313" key="4">
    <source>
        <dbReference type="Proteomes" id="UP000613740"/>
    </source>
</evidence>
<feature type="signal peptide" evidence="2">
    <location>
        <begin position="1"/>
        <end position="20"/>
    </location>
</feature>
<evidence type="ECO:0000313" key="3">
    <source>
        <dbReference type="EMBL" id="KAG2434387.1"/>
    </source>
</evidence>
<dbReference type="Proteomes" id="UP000613740">
    <property type="component" value="Unassembled WGS sequence"/>
</dbReference>
<gene>
    <name evidence="3" type="ORF">HYH02_012400</name>
</gene>
<name>A0A835SZM8_9CHLO</name>
<feature type="chain" id="PRO_5032979151" evidence="2">
    <location>
        <begin position="21"/>
        <end position="459"/>
    </location>
</feature>
<keyword evidence="1" id="KW-0472">Membrane</keyword>
<evidence type="ECO:0000256" key="2">
    <source>
        <dbReference type="SAM" id="SignalP"/>
    </source>
</evidence>
<reference evidence="3" key="1">
    <citation type="journal article" date="2020" name="bioRxiv">
        <title>Comparative genomics of Chlamydomonas.</title>
        <authorList>
            <person name="Craig R.J."/>
            <person name="Hasan A.R."/>
            <person name="Ness R.W."/>
            <person name="Keightley P.D."/>
        </authorList>
    </citation>
    <scope>NUCLEOTIDE SEQUENCE</scope>
    <source>
        <strain evidence="3">CCAP 11/173</strain>
    </source>
</reference>
<evidence type="ECO:0000256" key="1">
    <source>
        <dbReference type="SAM" id="Phobius"/>
    </source>
</evidence>
<comment type="caution">
    <text evidence="3">The sequence shown here is derived from an EMBL/GenBank/DDBJ whole genome shotgun (WGS) entry which is preliminary data.</text>
</comment>